<dbReference type="EMBL" id="FR824186">
    <property type="protein sequence ID" value="CCA22018.1"/>
    <property type="molecule type" value="Genomic_DNA"/>
</dbReference>
<gene>
    <name evidence="1" type="primary">AlNc14C141G7245</name>
    <name evidence="1" type="ORF">ALNC14_081610</name>
</gene>
<reference evidence="1" key="2">
    <citation type="submission" date="2011-02" db="EMBL/GenBank/DDBJ databases">
        <authorList>
            <person name="MacLean D."/>
        </authorList>
    </citation>
    <scope>NUCLEOTIDE SEQUENCE</scope>
</reference>
<dbReference type="HOGENOM" id="CLU_173649_0_0_1"/>
<proteinExistence type="predicted"/>
<protein>
    <submittedName>
        <fullName evidence="1">Uncharacterized protein AlNc14C141G7245</fullName>
    </submittedName>
</protein>
<accession>F0WL57</accession>
<sequence>MDEAEFQRLLAAFPIVRRRNYCRVQWKNTKPQSVTSEDATAITALPVLSEYSTFEKALEGYFKTYFRAQEAKEAYRCTKQAIDDFVSSLNIEDINHMCDQLIRDT</sequence>
<organism evidence="1">
    <name type="scientific">Albugo laibachii Nc14</name>
    <dbReference type="NCBI Taxonomy" id="890382"/>
    <lineage>
        <taxon>Eukaryota</taxon>
        <taxon>Sar</taxon>
        <taxon>Stramenopiles</taxon>
        <taxon>Oomycota</taxon>
        <taxon>Peronosporomycetes</taxon>
        <taxon>Albuginales</taxon>
        <taxon>Albuginaceae</taxon>
        <taxon>Albugo</taxon>
    </lineage>
</organism>
<evidence type="ECO:0000313" key="1">
    <source>
        <dbReference type="EMBL" id="CCA22018.1"/>
    </source>
</evidence>
<reference evidence="1" key="1">
    <citation type="journal article" date="2011" name="PLoS Biol.">
        <title>Gene gain and loss during evolution of obligate parasitism in the white rust pathogen of Arabidopsis thaliana.</title>
        <authorList>
            <person name="Kemen E."/>
            <person name="Gardiner A."/>
            <person name="Schultz-Larsen T."/>
            <person name="Kemen A.C."/>
            <person name="Balmuth A.L."/>
            <person name="Robert-Seilaniantz A."/>
            <person name="Bailey K."/>
            <person name="Holub E."/>
            <person name="Studholme D.J."/>
            <person name="Maclean D."/>
            <person name="Jones J.D."/>
        </authorList>
    </citation>
    <scope>NUCLEOTIDE SEQUENCE</scope>
</reference>
<name>F0WL57_9STRA</name>
<dbReference type="AlphaFoldDB" id="F0WL57"/>